<dbReference type="AlphaFoldDB" id="A0A1V9ZP06"/>
<evidence type="ECO:0000313" key="1">
    <source>
        <dbReference type="EMBL" id="OQR99732.1"/>
    </source>
</evidence>
<sequence length="274" mass="30186">MCTALFVLTSEKDSNGAQRVKLVVAHNRDEHFTRATARCEWWAAPNTTLFAPRDLQGGGTWFGIRKSSGVVRAAFLTNIRHLPVVHGKQSRGAVIKDFLASDCSTESYLKELTATGHHYPGFNVVVFDGTSLGHFCNFAHGEYVTESSILDPNVVYGMSNGPFASPWPKVVAGKEAMAAVLEQPGQDMELCRRLIPIMGNTTRIESAKLLPKTGFPEAMEFKLSSLFVEPVEPYPSYGTRTTLAMVLDTDGQCSIVEKDLEYPSGEWSTREYAL</sequence>
<proteinExistence type="predicted"/>
<accession>A0A1V9ZP06</accession>
<comment type="caution">
    <text evidence="1">The sequence shown here is derived from an EMBL/GenBank/DDBJ whole genome shotgun (WGS) entry which is preliminary data.</text>
</comment>
<dbReference type="OrthoDB" id="57786at2759"/>
<dbReference type="PANTHER" id="PTHR17985:SF8">
    <property type="entry name" value="TRANSPORT AND GOLGI ORGANIZATION PROTEIN 2 HOMOLOG"/>
    <property type="match status" value="1"/>
</dbReference>
<dbReference type="InterPro" id="IPR008551">
    <property type="entry name" value="TANGO2"/>
</dbReference>
<dbReference type="Pfam" id="PF05742">
    <property type="entry name" value="TANGO2"/>
    <property type="match status" value="1"/>
</dbReference>
<gene>
    <name evidence="1" type="ORF">ACHHYP_04623</name>
</gene>
<name>A0A1V9ZP06_ACHHY</name>
<protein>
    <submittedName>
        <fullName evidence="1">Uncharacterized protein</fullName>
    </submittedName>
</protein>
<evidence type="ECO:0000313" key="2">
    <source>
        <dbReference type="Proteomes" id="UP000243579"/>
    </source>
</evidence>
<reference evidence="1 2" key="1">
    <citation type="journal article" date="2014" name="Genome Biol. Evol.">
        <title>The secreted proteins of Achlya hypogyna and Thraustotheca clavata identify the ancestral oomycete secretome and reveal gene acquisitions by horizontal gene transfer.</title>
        <authorList>
            <person name="Misner I."/>
            <person name="Blouin N."/>
            <person name="Leonard G."/>
            <person name="Richards T.A."/>
            <person name="Lane C.E."/>
        </authorList>
    </citation>
    <scope>NUCLEOTIDE SEQUENCE [LARGE SCALE GENOMIC DNA]</scope>
    <source>
        <strain evidence="1 2">ATCC 48635</strain>
    </source>
</reference>
<dbReference type="Proteomes" id="UP000243579">
    <property type="component" value="Unassembled WGS sequence"/>
</dbReference>
<dbReference type="EMBL" id="JNBR01000043">
    <property type="protein sequence ID" value="OQR99732.1"/>
    <property type="molecule type" value="Genomic_DNA"/>
</dbReference>
<keyword evidence="2" id="KW-1185">Reference proteome</keyword>
<organism evidence="1 2">
    <name type="scientific">Achlya hypogyna</name>
    <name type="common">Oomycete</name>
    <name type="synonym">Protoachlya hypogyna</name>
    <dbReference type="NCBI Taxonomy" id="1202772"/>
    <lineage>
        <taxon>Eukaryota</taxon>
        <taxon>Sar</taxon>
        <taxon>Stramenopiles</taxon>
        <taxon>Oomycota</taxon>
        <taxon>Saprolegniomycetes</taxon>
        <taxon>Saprolegniales</taxon>
        <taxon>Achlyaceae</taxon>
        <taxon>Achlya</taxon>
    </lineage>
</organism>
<dbReference type="PANTHER" id="PTHR17985">
    <property type="entry name" value="SER/THR-RICH PROTEIN T10 IN DGCR REGION"/>
    <property type="match status" value="1"/>
</dbReference>